<dbReference type="AlphaFoldDB" id="A0A9P0A9X0"/>
<dbReference type="InterPro" id="IPR002035">
    <property type="entry name" value="VWF_A"/>
</dbReference>
<proteinExistence type="predicted"/>
<evidence type="ECO:0000259" key="2">
    <source>
        <dbReference type="PROSITE" id="PS50234"/>
    </source>
</evidence>
<dbReference type="SUPFAM" id="SSF53300">
    <property type="entry name" value="vWA-like"/>
    <property type="match status" value="1"/>
</dbReference>
<dbReference type="Pfam" id="PF00092">
    <property type="entry name" value="VWA"/>
    <property type="match status" value="1"/>
</dbReference>
<accession>A0A9P0A9X0</accession>
<dbReference type="PANTHER" id="PTHR24020:SF20">
    <property type="entry name" value="PH DOMAIN-CONTAINING PROTEIN"/>
    <property type="match status" value="1"/>
</dbReference>
<organism evidence="3 4">
    <name type="scientific">Bemisia tabaci</name>
    <name type="common">Sweetpotato whitefly</name>
    <name type="synonym">Aleurodes tabaci</name>
    <dbReference type="NCBI Taxonomy" id="7038"/>
    <lineage>
        <taxon>Eukaryota</taxon>
        <taxon>Metazoa</taxon>
        <taxon>Ecdysozoa</taxon>
        <taxon>Arthropoda</taxon>
        <taxon>Hexapoda</taxon>
        <taxon>Insecta</taxon>
        <taxon>Pterygota</taxon>
        <taxon>Neoptera</taxon>
        <taxon>Paraneoptera</taxon>
        <taxon>Hemiptera</taxon>
        <taxon>Sternorrhyncha</taxon>
        <taxon>Aleyrodoidea</taxon>
        <taxon>Aleyrodidae</taxon>
        <taxon>Aleyrodinae</taxon>
        <taxon>Bemisia</taxon>
    </lineage>
</organism>
<dbReference type="SMART" id="SM00327">
    <property type="entry name" value="VWA"/>
    <property type="match status" value="1"/>
</dbReference>
<dbReference type="PRINTS" id="PR00453">
    <property type="entry name" value="VWFADOMAIN"/>
</dbReference>
<dbReference type="GO" id="GO:0032991">
    <property type="term" value="C:protein-containing complex"/>
    <property type="evidence" value="ECO:0007669"/>
    <property type="project" value="UniProtKB-ARBA"/>
</dbReference>
<dbReference type="KEGG" id="btab:109044294"/>
<keyword evidence="4" id="KW-1185">Reference proteome</keyword>
<feature type="region of interest" description="Disordered" evidence="1">
    <location>
        <begin position="259"/>
        <end position="326"/>
    </location>
</feature>
<feature type="compositionally biased region" description="Polar residues" evidence="1">
    <location>
        <begin position="312"/>
        <end position="326"/>
    </location>
</feature>
<evidence type="ECO:0000313" key="4">
    <source>
        <dbReference type="Proteomes" id="UP001152759"/>
    </source>
</evidence>
<dbReference type="PROSITE" id="PS50234">
    <property type="entry name" value="VWFA"/>
    <property type="match status" value="1"/>
</dbReference>
<gene>
    <name evidence="3" type="ORF">BEMITA_LOCUS5512</name>
</gene>
<protein>
    <recommendedName>
        <fullName evidence="2">VWFA domain-containing protein</fullName>
    </recommendedName>
</protein>
<dbReference type="Gene3D" id="3.40.50.410">
    <property type="entry name" value="von Willebrand factor, type A domain"/>
    <property type="match status" value="1"/>
</dbReference>
<feature type="compositionally biased region" description="Polar residues" evidence="1">
    <location>
        <begin position="271"/>
        <end position="287"/>
    </location>
</feature>
<dbReference type="CDD" id="cd01450">
    <property type="entry name" value="vWFA_subfamily_ECM"/>
    <property type="match status" value="1"/>
</dbReference>
<dbReference type="PANTHER" id="PTHR24020">
    <property type="entry name" value="COLLAGEN ALPHA"/>
    <property type="match status" value="1"/>
</dbReference>
<dbReference type="EMBL" id="OU963864">
    <property type="protein sequence ID" value="CAH0386385.1"/>
    <property type="molecule type" value="Genomic_DNA"/>
</dbReference>
<dbReference type="InterPro" id="IPR036465">
    <property type="entry name" value="vWFA_dom_sf"/>
</dbReference>
<feature type="domain" description="VWFA" evidence="2">
    <location>
        <begin position="82"/>
        <end position="256"/>
    </location>
</feature>
<dbReference type="InterPro" id="IPR050525">
    <property type="entry name" value="ECM_Assembly_Org"/>
</dbReference>
<evidence type="ECO:0000313" key="3">
    <source>
        <dbReference type="EMBL" id="CAH0386385.1"/>
    </source>
</evidence>
<reference evidence="3" key="1">
    <citation type="submission" date="2021-12" db="EMBL/GenBank/DDBJ databases">
        <authorList>
            <person name="King R."/>
        </authorList>
    </citation>
    <scope>NUCLEOTIDE SEQUENCE</scope>
</reference>
<sequence>MGIDWMQVKEEDLLKPLYSGLAARIYIDLTSQSRGQIPDDIKGQDKFWKDWYHTQQGKYGDFEMRAKELLERDMSTAGGKIDLMLVVDGSASITKPKFQSALDSLARLVNVFDLQEANVGMVTYSTIVTSVIPFLHNLTTEGLQDAINSTRYPGQQTNTYAGMMEAISQFGTLPNDRIESGIPRLMVVLTDGLHNQGDLKPVVAAKLAAMSGITTCAFGIGDSIKVSELRDIANEDPDYIYTVQDYDTLREQIARMARRAKTVPQTPKMGSETSETMKQSARRGTTDSPCRRTGRPSSSSTRRARSGDTGLTPPSNSRPAPSTTGS</sequence>
<name>A0A9P0A9X0_BEMTA</name>
<evidence type="ECO:0000256" key="1">
    <source>
        <dbReference type="SAM" id="MobiDB-lite"/>
    </source>
</evidence>
<dbReference type="Proteomes" id="UP001152759">
    <property type="component" value="Chromosome 3"/>
</dbReference>